<sequence length="258" mass="29733">MVRSFFALLCSLFSIASFAQHVNIATGHWPPFMDENDPDKGCVAKLLRDALKLENIDVRFEFMPWQRAYIEGQKPRYAGTAYWYFSEERANTYLYSKYPITYEVNLFYHLKDNPMTAKNFSDLEGKILVLTKGLTYPKNLLEIIAQKKISVIETTYTTQNLPLVLAKRGDVAILNTHTADAYLQTLSDEERNQVVAHTTPAFTMSGYMLFNHKNKDIAEKFDRAMELLFENTAYLEEYQKRCPPLPSSPPQKQEASVL</sequence>
<dbReference type="RefSeq" id="WP_208842272.1">
    <property type="nucleotide sequence ID" value="NZ_CP072133.1"/>
</dbReference>
<dbReference type="AlphaFoldDB" id="A0A975HK60"/>
<dbReference type="PANTHER" id="PTHR35936">
    <property type="entry name" value="MEMBRANE-BOUND LYTIC MUREIN TRANSGLYCOSYLASE F"/>
    <property type="match status" value="1"/>
</dbReference>
<proteinExistence type="inferred from homology"/>
<evidence type="ECO:0000313" key="3">
    <source>
        <dbReference type="EMBL" id="QTH70688.1"/>
    </source>
</evidence>
<evidence type="ECO:0000256" key="1">
    <source>
        <dbReference type="ARBA" id="ARBA00010333"/>
    </source>
</evidence>
<evidence type="ECO:0000256" key="2">
    <source>
        <dbReference type="SAM" id="SignalP"/>
    </source>
</evidence>
<dbReference type="Proteomes" id="UP000664904">
    <property type="component" value="Chromosome"/>
</dbReference>
<evidence type="ECO:0000313" key="4">
    <source>
        <dbReference type="Proteomes" id="UP000664904"/>
    </source>
</evidence>
<name>A0A975HK60_9GAMM</name>
<reference evidence="3" key="1">
    <citation type="submission" date="2021-03" db="EMBL/GenBank/DDBJ databases">
        <title>Complete Genome of Pseudoalteromonas xiamenensis STKMTI.2, a new potential marine bacterium producing anti-Vibrio compounds.</title>
        <authorList>
            <person name="Handayani D.P."/>
            <person name="Isnansetyo A."/>
            <person name="Istiqomah I."/>
            <person name="Jumina J."/>
        </authorList>
    </citation>
    <scope>NUCLEOTIDE SEQUENCE</scope>
    <source>
        <strain evidence="3">STKMTI.2</strain>
    </source>
</reference>
<protein>
    <submittedName>
        <fullName evidence="3">Transporter substrate-binding domain-containing protein</fullName>
    </submittedName>
</protein>
<keyword evidence="2" id="KW-0732">Signal</keyword>
<organism evidence="3 4">
    <name type="scientific">Pseudoalteromonas xiamenensis</name>
    <dbReference type="NCBI Taxonomy" id="882626"/>
    <lineage>
        <taxon>Bacteria</taxon>
        <taxon>Pseudomonadati</taxon>
        <taxon>Pseudomonadota</taxon>
        <taxon>Gammaproteobacteria</taxon>
        <taxon>Alteromonadales</taxon>
        <taxon>Pseudoalteromonadaceae</taxon>
        <taxon>Pseudoalteromonas</taxon>
    </lineage>
</organism>
<gene>
    <name evidence="3" type="ORF">J5O05_12215</name>
</gene>
<dbReference type="KEGG" id="pxi:J5O05_12215"/>
<dbReference type="SUPFAM" id="SSF53850">
    <property type="entry name" value="Periplasmic binding protein-like II"/>
    <property type="match status" value="1"/>
</dbReference>
<dbReference type="Gene3D" id="3.40.190.10">
    <property type="entry name" value="Periplasmic binding protein-like II"/>
    <property type="match status" value="2"/>
</dbReference>
<dbReference type="EMBL" id="CP072133">
    <property type="protein sequence ID" value="QTH70688.1"/>
    <property type="molecule type" value="Genomic_DNA"/>
</dbReference>
<comment type="similarity">
    <text evidence="1">Belongs to the bacterial solute-binding protein 3 family.</text>
</comment>
<feature type="signal peptide" evidence="2">
    <location>
        <begin position="1"/>
        <end position="19"/>
    </location>
</feature>
<keyword evidence="4" id="KW-1185">Reference proteome</keyword>
<feature type="chain" id="PRO_5037202618" evidence="2">
    <location>
        <begin position="20"/>
        <end position="258"/>
    </location>
</feature>
<dbReference type="PANTHER" id="PTHR35936:SF25">
    <property type="entry name" value="ABC TRANSPORTER SUBSTRATE-BINDING PROTEIN"/>
    <property type="match status" value="1"/>
</dbReference>
<accession>A0A975HK60</accession>